<accession>A0A2N9VV74</accession>
<reference evidence="3" key="1">
    <citation type="journal article" date="2017" name="Int J Environ Stud">
        <title>Does the Miocene-Pliocene relict legume Oxytropis triphylla form nitrogen-fixing nodules with a combination of bacterial strains?</title>
        <authorList>
            <person name="Safronova V."/>
            <person name="Belimov A."/>
            <person name="Sazanova A."/>
            <person name="Kuznetsova I."/>
            <person name="Popova J."/>
            <person name="Andronov E."/>
            <person name="Verkhozina A."/>
            <person name="Tikhonovich I."/>
        </authorList>
    </citation>
    <scope>NUCLEOTIDE SEQUENCE [LARGE SCALE GENOMIC DNA]</scope>
    <source>
        <strain evidence="3">Tri-38</strain>
    </source>
</reference>
<sequence length="72" mass="7817">MKKAIILIVCCVVVSSCAAHRDKLAKCSADENPVRATAYYESQKQPSVRVFEAQEKLAAGADCGAMRPVNQF</sequence>
<feature type="chain" id="PRO_5014673587" evidence="1">
    <location>
        <begin position="22"/>
        <end position="72"/>
    </location>
</feature>
<evidence type="ECO:0000256" key="1">
    <source>
        <dbReference type="SAM" id="SignalP"/>
    </source>
</evidence>
<dbReference type="Proteomes" id="UP000232163">
    <property type="component" value="Unassembled WGS sequence"/>
</dbReference>
<feature type="signal peptide" evidence="1">
    <location>
        <begin position="1"/>
        <end position="21"/>
    </location>
</feature>
<gene>
    <name evidence="2" type="ORF">B5P45_17915</name>
</gene>
<dbReference type="AlphaFoldDB" id="A0A2N9VV74"/>
<evidence type="ECO:0000313" key="3">
    <source>
        <dbReference type="Proteomes" id="UP000232163"/>
    </source>
</evidence>
<dbReference type="OrthoDB" id="8376792at2"/>
<dbReference type="PROSITE" id="PS51257">
    <property type="entry name" value="PROKAR_LIPOPROTEIN"/>
    <property type="match status" value="1"/>
</dbReference>
<comment type="caution">
    <text evidence="2">The sequence shown here is derived from an EMBL/GenBank/DDBJ whole genome shotgun (WGS) entry which is preliminary data.</text>
</comment>
<evidence type="ECO:0000313" key="2">
    <source>
        <dbReference type="EMBL" id="PIO43392.1"/>
    </source>
</evidence>
<dbReference type="RefSeq" id="WP_100001688.1">
    <property type="nucleotide sequence ID" value="NZ_CP017941.1"/>
</dbReference>
<name>A0A2N9VV74_9HYPH</name>
<keyword evidence="3" id="KW-1185">Reference proteome</keyword>
<proteinExistence type="predicted"/>
<dbReference type="KEGG" id="pht:BLM14_19900"/>
<keyword evidence="1" id="KW-0732">Signal</keyword>
<organism evidence="2 3">
    <name type="scientific">Phyllobacterium zundukense</name>
    <dbReference type="NCBI Taxonomy" id="1867719"/>
    <lineage>
        <taxon>Bacteria</taxon>
        <taxon>Pseudomonadati</taxon>
        <taxon>Pseudomonadota</taxon>
        <taxon>Alphaproteobacteria</taxon>
        <taxon>Hyphomicrobiales</taxon>
        <taxon>Phyllobacteriaceae</taxon>
        <taxon>Phyllobacterium</taxon>
    </lineage>
</organism>
<dbReference type="EMBL" id="MZMT01000040">
    <property type="protein sequence ID" value="PIO43392.1"/>
    <property type="molecule type" value="Genomic_DNA"/>
</dbReference>
<protein>
    <submittedName>
        <fullName evidence="2">Uncharacterized protein</fullName>
    </submittedName>
</protein>